<organism evidence="2 3">
    <name type="scientific">Legionella donaldsonii</name>
    <dbReference type="NCBI Taxonomy" id="45060"/>
    <lineage>
        <taxon>Bacteria</taxon>
        <taxon>Pseudomonadati</taxon>
        <taxon>Pseudomonadota</taxon>
        <taxon>Gammaproteobacteria</taxon>
        <taxon>Legionellales</taxon>
        <taxon>Legionellaceae</taxon>
        <taxon>Legionella</taxon>
    </lineage>
</organism>
<reference evidence="2 3" key="1">
    <citation type="submission" date="2018-06" db="EMBL/GenBank/DDBJ databases">
        <authorList>
            <consortium name="Pathogen Informatics"/>
            <person name="Doyle S."/>
        </authorList>
    </citation>
    <scope>NUCLEOTIDE SEQUENCE [LARGE SCALE GENOMIC DNA]</scope>
    <source>
        <strain evidence="2 3">NCTC13292</strain>
    </source>
</reference>
<evidence type="ECO:0000256" key="1">
    <source>
        <dbReference type="SAM" id="Coils"/>
    </source>
</evidence>
<evidence type="ECO:0000313" key="3">
    <source>
        <dbReference type="Proteomes" id="UP000254677"/>
    </source>
</evidence>
<protein>
    <submittedName>
        <fullName evidence="2">Uncharacterized protein</fullName>
    </submittedName>
</protein>
<accession>A0A378KK56</accession>
<dbReference type="RefSeq" id="WP_115222959.1">
    <property type="nucleotide sequence ID" value="NZ_UGOA01000003.1"/>
</dbReference>
<keyword evidence="3" id="KW-1185">Reference proteome</keyword>
<name>A0A378KK56_9GAMM</name>
<feature type="coiled-coil region" evidence="1">
    <location>
        <begin position="169"/>
        <end position="199"/>
    </location>
</feature>
<dbReference type="OrthoDB" id="9803716at2"/>
<evidence type="ECO:0000313" key="2">
    <source>
        <dbReference type="EMBL" id="STX84929.1"/>
    </source>
</evidence>
<gene>
    <name evidence="2" type="ORF">NCTC13292_03281</name>
</gene>
<sequence length="347" mass="40178">MTYVKNIENALTHQSSDILNDISQSIAERAFMNTSFSPEKRAANIRVEYVESLLEDKRMVLDKISKASKRGAEVRHDFDVMVDEWFKSHREKLRDCYYSWLHSHAKVASSFIVGPANFPVARNQKLSNYADAKLSAIAEFRNKSIKNILKFVLPYGDGTSIQTDDPNACDKIDNKIAKLEKQREEMKAINKLIRKYFKNGNPEISPDKLAEFKNVLSAEFNMNEQQIIYLMKPNYAGKIVGFEKWQLQNLGANINRYKKRINEVEKTNSVSIDHKFSNGIRVTISDDQKICIHFGFKPSEELRGLLKEKAFKFSRSRDNAWVRKYTLNAAYSYEKYIKPTLEAFEVI</sequence>
<dbReference type="AlphaFoldDB" id="A0A378KK56"/>
<keyword evidence="1" id="KW-0175">Coiled coil</keyword>
<proteinExistence type="predicted"/>
<dbReference type="Proteomes" id="UP000254677">
    <property type="component" value="Unassembled WGS sequence"/>
</dbReference>
<dbReference type="EMBL" id="UGOA01000003">
    <property type="protein sequence ID" value="STX84929.1"/>
    <property type="molecule type" value="Genomic_DNA"/>
</dbReference>